<keyword evidence="4 9" id="KW-0812">Transmembrane</keyword>
<keyword evidence="5" id="KW-0862">Zinc</keyword>
<keyword evidence="7" id="KW-0406">Ion transport</keyword>
<evidence type="ECO:0000256" key="1">
    <source>
        <dbReference type="ARBA" id="ARBA00004141"/>
    </source>
</evidence>
<dbReference type="RefSeq" id="WP_250024831.1">
    <property type="nucleotide sequence ID" value="NZ_CP097330.1"/>
</dbReference>
<keyword evidence="8 9" id="KW-0472">Membrane</keyword>
<feature type="transmembrane region" description="Helical" evidence="9">
    <location>
        <begin position="115"/>
        <end position="134"/>
    </location>
</feature>
<dbReference type="Proteomes" id="UP001056132">
    <property type="component" value="Chromosome 1"/>
</dbReference>
<dbReference type="KEGG" id="ccam:M5D45_16020"/>
<comment type="similarity">
    <text evidence="2">Belongs to the cation diffusion facilitator (CDF) transporter (TC 2.A.4) family. SLC30A subfamily.</text>
</comment>
<sequence length="322" mass="35023">MGTNHDHSHATGNERALRFALGLTATFLVVELVGGLLTKSLALISDAAHMFTDTAALAIALVAIQIAKRPTDKARTFGYYRFEILAAAFNALLLFGVALYILYEAYQRLKSPPEIESTGMLVIAVVGLLVNLASMRILSGGKDQSLNIKGAYLEVWSDLLGSLGVIIGAVIIRLTGATWVDSMVAVLIGLWVLPRTWILLKSSLNILLEGVPEEIEIDKVESALLSIKGVKSIHDLHVWALTSGKVSLTVHLVNDALINAEREILPAIRDLLADQFGITHITVQCELTPCRQADPSAHFESAAQFLERHKEEHDKTVDHGPI</sequence>
<dbReference type="InterPro" id="IPR002524">
    <property type="entry name" value="Cation_efflux"/>
</dbReference>
<dbReference type="GO" id="GO:0005385">
    <property type="term" value="F:zinc ion transmembrane transporter activity"/>
    <property type="evidence" value="ECO:0007669"/>
    <property type="project" value="TreeGrafter"/>
</dbReference>
<dbReference type="SUPFAM" id="SSF161111">
    <property type="entry name" value="Cation efflux protein transmembrane domain-like"/>
    <property type="match status" value="1"/>
</dbReference>
<evidence type="ECO:0000313" key="12">
    <source>
        <dbReference type="EMBL" id="URF03971.1"/>
    </source>
</evidence>
<feature type="domain" description="Cation efflux protein transmembrane" evidence="10">
    <location>
        <begin position="19"/>
        <end position="208"/>
    </location>
</feature>
<keyword evidence="6 9" id="KW-1133">Transmembrane helix</keyword>
<organism evidence="12 13">
    <name type="scientific">Cupriavidus campinensis</name>
    <dbReference type="NCBI Taxonomy" id="151783"/>
    <lineage>
        <taxon>Bacteria</taxon>
        <taxon>Pseudomonadati</taxon>
        <taxon>Pseudomonadota</taxon>
        <taxon>Betaproteobacteria</taxon>
        <taxon>Burkholderiales</taxon>
        <taxon>Burkholderiaceae</taxon>
        <taxon>Cupriavidus</taxon>
    </lineage>
</organism>
<feature type="transmembrane region" description="Helical" evidence="9">
    <location>
        <begin position="79"/>
        <end position="103"/>
    </location>
</feature>
<feature type="transmembrane region" description="Helical" evidence="9">
    <location>
        <begin position="49"/>
        <end position="67"/>
    </location>
</feature>
<dbReference type="GO" id="GO:0005886">
    <property type="term" value="C:plasma membrane"/>
    <property type="evidence" value="ECO:0007669"/>
    <property type="project" value="TreeGrafter"/>
</dbReference>
<dbReference type="PANTHER" id="PTHR11562">
    <property type="entry name" value="CATION EFFLUX PROTEIN/ ZINC TRANSPORTER"/>
    <property type="match status" value="1"/>
</dbReference>
<dbReference type="Pfam" id="PF16916">
    <property type="entry name" value="ZT_dimer"/>
    <property type="match status" value="1"/>
</dbReference>
<dbReference type="InterPro" id="IPR027469">
    <property type="entry name" value="Cation_efflux_TMD_sf"/>
</dbReference>
<dbReference type="NCBIfam" id="TIGR01297">
    <property type="entry name" value="CDF"/>
    <property type="match status" value="1"/>
</dbReference>
<feature type="transmembrane region" description="Helical" evidence="9">
    <location>
        <begin position="16"/>
        <end position="37"/>
    </location>
</feature>
<dbReference type="InterPro" id="IPR050681">
    <property type="entry name" value="CDF/SLC30A"/>
</dbReference>
<evidence type="ECO:0000256" key="8">
    <source>
        <dbReference type="ARBA" id="ARBA00023136"/>
    </source>
</evidence>
<protein>
    <submittedName>
        <fullName evidence="12">Cation diffusion facilitator family transporter</fullName>
    </submittedName>
</protein>
<dbReference type="SUPFAM" id="SSF160240">
    <property type="entry name" value="Cation efflux protein cytoplasmic domain-like"/>
    <property type="match status" value="1"/>
</dbReference>
<keyword evidence="3" id="KW-0813">Transport</keyword>
<feature type="transmembrane region" description="Helical" evidence="9">
    <location>
        <begin position="155"/>
        <end position="176"/>
    </location>
</feature>
<evidence type="ECO:0000259" key="10">
    <source>
        <dbReference type="Pfam" id="PF01545"/>
    </source>
</evidence>
<dbReference type="Pfam" id="PF01545">
    <property type="entry name" value="Cation_efflux"/>
    <property type="match status" value="1"/>
</dbReference>
<name>A0AAE9L1T4_9BURK</name>
<evidence type="ECO:0000256" key="2">
    <source>
        <dbReference type="ARBA" id="ARBA00008873"/>
    </source>
</evidence>
<evidence type="ECO:0000256" key="5">
    <source>
        <dbReference type="ARBA" id="ARBA00022906"/>
    </source>
</evidence>
<dbReference type="EMBL" id="CP097330">
    <property type="protein sequence ID" value="URF03971.1"/>
    <property type="molecule type" value="Genomic_DNA"/>
</dbReference>
<comment type="subcellular location">
    <subcellularLocation>
        <location evidence="1">Membrane</location>
        <topology evidence="1">Multi-pass membrane protein</topology>
    </subcellularLocation>
</comment>
<evidence type="ECO:0000256" key="3">
    <source>
        <dbReference type="ARBA" id="ARBA00022448"/>
    </source>
</evidence>
<feature type="transmembrane region" description="Helical" evidence="9">
    <location>
        <begin position="182"/>
        <end position="200"/>
    </location>
</feature>
<reference evidence="12" key="2">
    <citation type="submission" date="2022-05" db="EMBL/GenBank/DDBJ databases">
        <authorList>
            <person name="Kunte H.-J."/>
        </authorList>
    </citation>
    <scope>NUCLEOTIDE SEQUENCE</scope>
    <source>
        <strain evidence="12">G5</strain>
    </source>
</reference>
<evidence type="ECO:0000256" key="7">
    <source>
        <dbReference type="ARBA" id="ARBA00023065"/>
    </source>
</evidence>
<evidence type="ECO:0000256" key="9">
    <source>
        <dbReference type="SAM" id="Phobius"/>
    </source>
</evidence>
<evidence type="ECO:0000256" key="4">
    <source>
        <dbReference type="ARBA" id="ARBA00022692"/>
    </source>
</evidence>
<dbReference type="InterPro" id="IPR058533">
    <property type="entry name" value="Cation_efflux_TM"/>
</dbReference>
<evidence type="ECO:0000259" key="11">
    <source>
        <dbReference type="Pfam" id="PF16916"/>
    </source>
</evidence>
<keyword evidence="5" id="KW-0864">Zinc transport</keyword>
<accession>A0AAE9L1T4</accession>
<evidence type="ECO:0000313" key="13">
    <source>
        <dbReference type="Proteomes" id="UP001056132"/>
    </source>
</evidence>
<evidence type="ECO:0000256" key="6">
    <source>
        <dbReference type="ARBA" id="ARBA00022989"/>
    </source>
</evidence>
<dbReference type="Gene3D" id="1.20.1510.10">
    <property type="entry name" value="Cation efflux protein transmembrane domain"/>
    <property type="match status" value="1"/>
</dbReference>
<dbReference type="InterPro" id="IPR036837">
    <property type="entry name" value="Cation_efflux_CTD_sf"/>
</dbReference>
<gene>
    <name evidence="12" type="ORF">M5D45_16020</name>
</gene>
<dbReference type="PANTHER" id="PTHR11562:SF17">
    <property type="entry name" value="RE54080P-RELATED"/>
    <property type="match status" value="1"/>
</dbReference>
<proteinExistence type="inferred from homology"/>
<dbReference type="InterPro" id="IPR027470">
    <property type="entry name" value="Cation_efflux_CTD"/>
</dbReference>
<reference evidence="12" key="1">
    <citation type="journal article" date="2022" name="Microbiol. Resour. Announc.">
        <title>Genome Sequence of Cupriavidus campinensis Strain G5, a Member of a Bacterial Consortium Capable of Polyethylene Degradation.</title>
        <authorList>
            <person name="Schneider B."/>
            <person name="Pfeiffer F."/>
            <person name="Dyall-Smith M."/>
            <person name="Kunte H.J."/>
        </authorList>
    </citation>
    <scope>NUCLEOTIDE SEQUENCE</scope>
    <source>
        <strain evidence="12">G5</strain>
    </source>
</reference>
<feature type="domain" description="Cation efflux protein cytoplasmic" evidence="11">
    <location>
        <begin position="212"/>
        <end position="286"/>
    </location>
</feature>
<dbReference type="AlphaFoldDB" id="A0AAE9L1T4"/>